<name>A0ABP9TDH1_9ACTN</name>
<dbReference type="EMBL" id="BAABJR010000028">
    <property type="protein sequence ID" value="GAA5216830.1"/>
    <property type="molecule type" value="Genomic_DNA"/>
</dbReference>
<evidence type="ECO:0000313" key="3">
    <source>
        <dbReference type="Proteomes" id="UP001499878"/>
    </source>
</evidence>
<reference evidence="3" key="1">
    <citation type="journal article" date="2019" name="Int. J. Syst. Evol. Microbiol.">
        <title>The Global Catalogue of Microorganisms (GCM) 10K type strain sequencing project: providing services to taxonomists for standard genome sequencing and annotation.</title>
        <authorList>
            <consortium name="The Broad Institute Genomics Platform"/>
            <consortium name="The Broad Institute Genome Sequencing Center for Infectious Disease"/>
            <person name="Wu L."/>
            <person name="Ma J."/>
        </authorList>
    </citation>
    <scope>NUCLEOTIDE SEQUENCE [LARGE SCALE GENOMIC DNA]</scope>
    <source>
        <strain evidence="3">JCM 18306</strain>
    </source>
</reference>
<gene>
    <name evidence="2" type="ORF">GCM10023323_71430</name>
</gene>
<feature type="region of interest" description="Disordered" evidence="1">
    <location>
        <begin position="485"/>
        <end position="557"/>
    </location>
</feature>
<dbReference type="Proteomes" id="UP001499878">
    <property type="component" value="Unassembled WGS sequence"/>
</dbReference>
<protein>
    <submittedName>
        <fullName evidence="2">Uncharacterized protein</fullName>
    </submittedName>
</protein>
<keyword evidence="3" id="KW-1185">Reference proteome</keyword>
<comment type="caution">
    <text evidence="2">The sequence shown here is derived from an EMBL/GenBank/DDBJ whole genome shotgun (WGS) entry which is preliminary data.</text>
</comment>
<sequence>MPTTLGELHAAANRNLREVLSNTLMPEDAQEQAVVVRQLADLVRHLQATLESVGERPRRANPGPATHLATAQSALRRTAGRLPALDDAVAALHHDTPMARAVQAAAAVQDLIASHRGQDGIPVTPYALAFTERPARAYLVHCSADLAWGASRVAQALSEAVANESTAVQLYVARGSLAQASVLGRSTSDKMNAAIAAFPLVPPLDPRSALSTDAPGSIAAHLADDCERLSRAAFEALHGRGEPGLSGSDVQQLARWRAMSNLLSGRALLHAAAYADPHTAEPLRAAAGHLRAAAQTWQQSAARWHRVVDLSDPRVHPNLPLPGYHLARSGQFNGMPKTPPHPALITAHAHATRIGQLLYGMTWTPETPGRPAERGAHEVLADAGGLAGLTHTLYRVAATGWQLATAMPSVIRRIESTLVTDSIDHRPPEAVHRFYPLPGHQVERLTERIEDVVEAEQTAAASILRTAPQTGMDTARARLDAAAHKQIRSGQPWLPIGNAAEPQSSSTRPPASPARPSTAAARSRSTTVTRRPTGTPATPGAVPPAGSGAELRRGRSK</sequence>
<feature type="compositionally biased region" description="Low complexity" evidence="1">
    <location>
        <begin position="504"/>
        <end position="549"/>
    </location>
</feature>
<evidence type="ECO:0000256" key="1">
    <source>
        <dbReference type="SAM" id="MobiDB-lite"/>
    </source>
</evidence>
<dbReference type="RefSeq" id="WP_345637752.1">
    <property type="nucleotide sequence ID" value="NZ_BAABJR010000028.1"/>
</dbReference>
<evidence type="ECO:0000313" key="2">
    <source>
        <dbReference type="EMBL" id="GAA5216830.1"/>
    </source>
</evidence>
<accession>A0ABP9TDH1</accession>
<proteinExistence type="predicted"/>
<organism evidence="2 3">
    <name type="scientific">Streptomyces thinghirensis</name>
    <dbReference type="NCBI Taxonomy" id="551547"/>
    <lineage>
        <taxon>Bacteria</taxon>
        <taxon>Bacillati</taxon>
        <taxon>Actinomycetota</taxon>
        <taxon>Actinomycetes</taxon>
        <taxon>Kitasatosporales</taxon>
        <taxon>Streptomycetaceae</taxon>
        <taxon>Streptomyces</taxon>
    </lineage>
</organism>